<dbReference type="AlphaFoldDB" id="A0A173MGA2"/>
<accession>A0A173MGA2</accession>
<dbReference type="EMBL" id="FTOR01000007">
    <property type="protein sequence ID" value="SIT27771.1"/>
    <property type="molecule type" value="Genomic_DNA"/>
</dbReference>
<dbReference type="Pfam" id="PF13715">
    <property type="entry name" value="CarbopepD_reg_2"/>
    <property type="match status" value="1"/>
</dbReference>
<dbReference type="Pfam" id="PF18939">
    <property type="entry name" value="DUF5686"/>
    <property type="match status" value="1"/>
</dbReference>
<dbReference type="KEGG" id="fln:FLA_2673"/>
<proteinExistence type="predicted"/>
<evidence type="ECO:0000313" key="2">
    <source>
        <dbReference type="EMBL" id="SIT27771.1"/>
    </source>
</evidence>
<evidence type="ECO:0000313" key="3">
    <source>
        <dbReference type="Proteomes" id="UP000186917"/>
    </source>
</evidence>
<gene>
    <name evidence="2" type="ORF">SAMN05421788_107314</name>
</gene>
<dbReference type="Gene3D" id="2.60.40.1120">
    <property type="entry name" value="Carboxypeptidase-like, regulatory domain"/>
    <property type="match status" value="1"/>
</dbReference>
<keyword evidence="1" id="KW-0732">Signal</keyword>
<dbReference type="Proteomes" id="UP000186917">
    <property type="component" value="Unassembled WGS sequence"/>
</dbReference>
<feature type="chain" id="PRO_5030022908" evidence="1">
    <location>
        <begin position="24"/>
        <end position="847"/>
    </location>
</feature>
<keyword evidence="3" id="KW-1185">Reference proteome</keyword>
<protein>
    <submittedName>
        <fullName evidence="2">CarboxypepD_reg-like domain-containing protein</fullName>
    </submittedName>
</protein>
<dbReference type="OrthoDB" id="983143at2"/>
<organism evidence="2 3">
    <name type="scientific">Filimonas lacunae</name>
    <dbReference type="NCBI Taxonomy" id="477680"/>
    <lineage>
        <taxon>Bacteria</taxon>
        <taxon>Pseudomonadati</taxon>
        <taxon>Bacteroidota</taxon>
        <taxon>Chitinophagia</taxon>
        <taxon>Chitinophagales</taxon>
        <taxon>Chitinophagaceae</taxon>
        <taxon>Filimonas</taxon>
    </lineage>
</organism>
<dbReference type="InterPro" id="IPR008969">
    <property type="entry name" value="CarboxyPept-like_regulatory"/>
</dbReference>
<feature type="signal peptide" evidence="1">
    <location>
        <begin position="1"/>
        <end position="23"/>
    </location>
</feature>
<evidence type="ECO:0000256" key="1">
    <source>
        <dbReference type="SAM" id="SignalP"/>
    </source>
</evidence>
<dbReference type="STRING" id="477680.SAMN05421788_107314"/>
<sequence length="847" mass="97527">MTLKQQTCFLLLFSIMAITCAYAQEQSVEGVVLDSVTHTPIAHVSVFDAGKKQGTRTNARGEFELLLKAPCDSLVFFTSGYQRLLKAITSRTHQKMTVLLPRQYEQLEGVTVGSNKHRHYSNKNNPAVDFIRQVIAHKQENDMGAFRNARFNSYEKLCLYLDGFPHWIADSKLLKRYHFLFENKDTTKYPGKELTPVYIQEKLFHNYYSTDPDRKNSLLAGQKKVDYGEFIDTKGVSTILGRLYEDINIYDNAIVAFTRQFMSPIADGGPAYYQYYIVDTVKENNVRLLKLYVTPRNTNALLFTGNLFITLDGHYTVYKWNMHTNKHMNLGLVRGFTVTQDFSQDSASHKYYLSHSDVVTDFGLTKKGSGLFGERVVTVSDFNTTYRPADSLFRKDWRMEYDTGYDRPDSFFTAYREKVMTASERQAYANIDSLNKMKSYQFATKLVNMGATGYFSFNKVDVGPLYTFLSYNSVEGVKGRFGARTNSHFSKRYYLDGYLAYGTKDRQWKQFGSIAWSLNHRSVYQYPMHYVKFSYRHDTNIPGMDDEYVESNILMAIKTGTNNKYLYNYIYRLDYLHEFGNHIAIRLGFKNRQQLPAGGLYFLPQATSGKDTTSSITTSEISAQIRWAPHEQFYQTQTDRYRISNKYPVMTLTLTHGIRQLFKGQYNYNRIDATIKKRFYVVPLGYTDVKATGGWVTGRLPWPLLAIHEGNQSAGYNGTGYNMMNYLEFVSDHYAGINIDHSFKGFFFDRIPLLKKLKWREGVSCRILWGGLRNENKPVTGNAVFSFPANNNVPTMFSLNNGPYIEAGAGISRIFKVLRVDVLKRFTYLNNPGVSPWTIRWGLGLEL</sequence>
<dbReference type="InterPro" id="IPR043741">
    <property type="entry name" value="DUF5686"/>
</dbReference>
<dbReference type="RefSeq" id="WP_076380959.1">
    <property type="nucleotide sequence ID" value="NZ_AP017422.1"/>
</dbReference>
<dbReference type="SUPFAM" id="SSF49464">
    <property type="entry name" value="Carboxypeptidase regulatory domain-like"/>
    <property type="match status" value="1"/>
</dbReference>
<name>A0A173MGA2_9BACT</name>
<reference evidence="3" key="1">
    <citation type="submission" date="2017-01" db="EMBL/GenBank/DDBJ databases">
        <authorList>
            <person name="Varghese N."/>
            <person name="Submissions S."/>
        </authorList>
    </citation>
    <scope>NUCLEOTIDE SEQUENCE [LARGE SCALE GENOMIC DNA]</scope>
    <source>
        <strain evidence="3">DSM 21054</strain>
    </source>
</reference>